<keyword evidence="5" id="KW-1185">Reference proteome</keyword>
<evidence type="ECO:0000259" key="1">
    <source>
        <dbReference type="Pfam" id="PF07179"/>
    </source>
</evidence>
<comment type="caution">
    <text evidence="2">The sequence shown here is derived from an EMBL/GenBank/DDBJ whole genome shotgun (WGS) entry which is preliminary data.</text>
</comment>
<dbReference type="AlphaFoldDB" id="A0A1S1J574"/>
<dbReference type="Proteomes" id="UP000180252">
    <property type="component" value="Unassembled WGS sequence"/>
</dbReference>
<gene>
    <name evidence="3" type="ORF">B0A71_17575</name>
    <name evidence="2" type="ORF">BHE19_08285</name>
</gene>
<dbReference type="Pfam" id="PF07179">
    <property type="entry name" value="SseB"/>
    <property type="match status" value="1"/>
</dbReference>
<protein>
    <submittedName>
        <fullName evidence="2">Endopeptidase IV</fullName>
    </submittedName>
</protein>
<reference evidence="3 5" key="3">
    <citation type="submission" date="2016-11" db="EMBL/GenBank/DDBJ databases">
        <title>Whole genomes of Flavobacteriaceae.</title>
        <authorList>
            <person name="Stine C."/>
            <person name="Li C."/>
            <person name="Tadesse D."/>
        </authorList>
    </citation>
    <scope>NUCLEOTIDE SEQUENCE [LARGE SCALE GENOMIC DNA]</scope>
    <source>
        <strain evidence="3 5">ATCC BAA-2541</strain>
    </source>
</reference>
<dbReference type="SUPFAM" id="SSF48452">
    <property type="entry name" value="TPR-like"/>
    <property type="match status" value="1"/>
</dbReference>
<dbReference type="OrthoDB" id="768046at2"/>
<dbReference type="Proteomes" id="UP000198319">
    <property type="component" value="Unassembled WGS sequence"/>
</dbReference>
<dbReference type="Gene3D" id="1.25.40.10">
    <property type="entry name" value="Tetratricopeptide repeat domain"/>
    <property type="match status" value="1"/>
</dbReference>
<feature type="domain" description="SseB protein N-terminal" evidence="1">
    <location>
        <begin position="21"/>
        <end position="136"/>
    </location>
</feature>
<dbReference type="STRING" id="1278819.BHE19_08285"/>
<dbReference type="InterPro" id="IPR011990">
    <property type="entry name" value="TPR-like_helical_dom_sf"/>
</dbReference>
<dbReference type="EMBL" id="MUHG01000026">
    <property type="protein sequence ID" value="OXB17078.1"/>
    <property type="molecule type" value="Genomic_DNA"/>
</dbReference>
<reference evidence="2" key="1">
    <citation type="submission" date="2016-09" db="EMBL/GenBank/DDBJ databases">
        <authorList>
            <person name="Capua I."/>
            <person name="De Benedictis P."/>
            <person name="Joannis T."/>
            <person name="Lombin L.H."/>
            <person name="Cattoli G."/>
        </authorList>
    </citation>
    <scope>NUCLEOTIDE SEQUENCE [LARGE SCALE GENOMIC DNA]</scope>
    <source>
        <strain evidence="2">MSU</strain>
    </source>
</reference>
<dbReference type="InterPro" id="IPR009839">
    <property type="entry name" value="SseB_N"/>
</dbReference>
<evidence type="ECO:0000313" key="4">
    <source>
        <dbReference type="Proteomes" id="UP000180252"/>
    </source>
</evidence>
<evidence type="ECO:0000313" key="5">
    <source>
        <dbReference type="Proteomes" id="UP000198319"/>
    </source>
</evidence>
<sequence>MGLFDIFKKKKTELTFPENELEKCLMQAASNFSAQKEFYQKLLENQLYILTNENSISGIGNQTLENDVTIQCVIFENGQIPIFTSINRIFDKGIIPKMVPYLSLEGQVLFETLNGVTFILNPYSDFTKELIPEEIENLLNGKIYNKIDELELENKKNQEFNEIFERAGKKQEGLILLGGYHKKELKDSDKLKLEESIKDFKKCLEIVPEHWQSMILMSKALQRLERHKEALEQLEFAFKLELENHIIPMEASLEAMHLKDIDKAIFYSEESLKRSPNDFALLGNHAMNLLVAKKDQEAKAIIDKAIKLQPNDSINKNIEAIINDVISEKRTRPTFEDAIK</sequence>
<dbReference type="RefSeq" id="WP_070907068.1">
    <property type="nucleotide sequence ID" value="NZ_MIKE01000022.1"/>
</dbReference>
<accession>A0A1S1J574</accession>
<reference evidence="4" key="2">
    <citation type="submission" date="2016-09" db="EMBL/GenBank/DDBJ databases">
        <authorList>
            <person name="Chen S."/>
            <person name="Walker E."/>
        </authorList>
    </citation>
    <scope>NUCLEOTIDE SEQUENCE [LARGE SCALE GENOMIC DNA]</scope>
    <source>
        <strain evidence="4">MSU</strain>
    </source>
</reference>
<proteinExistence type="predicted"/>
<dbReference type="EMBL" id="MIKE01000022">
    <property type="protein sequence ID" value="OHT45817.1"/>
    <property type="molecule type" value="Genomic_DNA"/>
</dbReference>
<name>A0A1S1J574_9FLAO</name>
<evidence type="ECO:0000313" key="2">
    <source>
        <dbReference type="EMBL" id="OHT45817.1"/>
    </source>
</evidence>
<evidence type="ECO:0000313" key="3">
    <source>
        <dbReference type="EMBL" id="OXB17078.1"/>
    </source>
</evidence>
<organism evidence="2 4">
    <name type="scientific">Flavobacterium tructae</name>
    <dbReference type="NCBI Taxonomy" id="1114873"/>
    <lineage>
        <taxon>Bacteria</taxon>
        <taxon>Pseudomonadati</taxon>
        <taxon>Bacteroidota</taxon>
        <taxon>Flavobacteriia</taxon>
        <taxon>Flavobacteriales</taxon>
        <taxon>Flavobacteriaceae</taxon>
        <taxon>Flavobacterium</taxon>
    </lineage>
</organism>